<evidence type="ECO:0000313" key="3">
    <source>
        <dbReference type="Proteomes" id="UP001501352"/>
    </source>
</evidence>
<dbReference type="RefSeq" id="WP_343794663.1">
    <property type="nucleotide sequence ID" value="NZ_BAAAGA010000008.1"/>
</dbReference>
<dbReference type="Proteomes" id="UP001501352">
    <property type="component" value="Unassembled WGS sequence"/>
</dbReference>
<keyword evidence="1" id="KW-0732">Signal</keyword>
<evidence type="ECO:0000256" key="1">
    <source>
        <dbReference type="SAM" id="SignalP"/>
    </source>
</evidence>
<name>A0ABN1H574_9CAUL</name>
<feature type="signal peptide" evidence="1">
    <location>
        <begin position="1"/>
        <end position="22"/>
    </location>
</feature>
<reference evidence="2 3" key="1">
    <citation type="journal article" date="2019" name="Int. J. Syst. Evol. Microbiol.">
        <title>The Global Catalogue of Microorganisms (GCM) 10K type strain sequencing project: providing services to taxonomists for standard genome sequencing and annotation.</title>
        <authorList>
            <consortium name="The Broad Institute Genomics Platform"/>
            <consortium name="The Broad Institute Genome Sequencing Center for Infectious Disease"/>
            <person name="Wu L."/>
            <person name="Ma J."/>
        </authorList>
    </citation>
    <scope>NUCLEOTIDE SEQUENCE [LARGE SCALE GENOMIC DNA]</scope>
    <source>
        <strain evidence="2 3">JCM 12928</strain>
    </source>
</reference>
<dbReference type="EMBL" id="BAAAGA010000008">
    <property type="protein sequence ID" value="GAA0629324.1"/>
    <property type="molecule type" value="Genomic_DNA"/>
</dbReference>
<evidence type="ECO:0000313" key="2">
    <source>
        <dbReference type="EMBL" id="GAA0629324.1"/>
    </source>
</evidence>
<keyword evidence="3" id="KW-1185">Reference proteome</keyword>
<feature type="chain" id="PRO_5045981432" evidence="1">
    <location>
        <begin position="23"/>
        <end position="73"/>
    </location>
</feature>
<accession>A0ABN1H574</accession>
<organism evidence="2 3">
    <name type="scientific">Brevundimonas kwangchunensis</name>
    <dbReference type="NCBI Taxonomy" id="322163"/>
    <lineage>
        <taxon>Bacteria</taxon>
        <taxon>Pseudomonadati</taxon>
        <taxon>Pseudomonadota</taxon>
        <taxon>Alphaproteobacteria</taxon>
        <taxon>Caulobacterales</taxon>
        <taxon>Caulobacteraceae</taxon>
        <taxon>Brevundimonas</taxon>
    </lineage>
</organism>
<gene>
    <name evidence="2" type="ORF">GCM10009422_28450</name>
</gene>
<proteinExistence type="predicted"/>
<sequence>MFGPRILTVAAAFVLIAMPAPAKPTTQIIQRTQIVAADGCLSRNGCFFTNTDAGGYWTCPDPQIFVVCLVPQG</sequence>
<protein>
    <submittedName>
        <fullName evidence="2">Uncharacterized protein</fullName>
    </submittedName>
</protein>
<comment type="caution">
    <text evidence="2">The sequence shown here is derived from an EMBL/GenBank/DDBJ whole genome shotgun (WGS) entry which is preliminary data.</text>
</comment>